<accession>A0A7D5L2V1</accession>
<proteinExistence type="predicted"/>
<evidence type="ECO:0000313" key="2">
    <source>
        <dbReference type="EMBL" id="QLG28343.1"/>
    </source>
</evidence>
<organism evidence="2 3">
    <name type="scientific">Halorarum halophilum</name>
    <dbReference type="NCBI Taxonomy" id="2743090"/>
    <lineage>
        <taxon>Archaea</taxon>
        <taxon>Methanobacteriati</taxon>
        <taxon>Methanobacteriota</taxon>
        <taxon>Stenosarchaea group</taxon>
        <taxon>Halobacteria</taxon>
        <taxon>Halobacteriales</taxon>
        <taxon>Haloferacaceae</taxon>
        <taxon>Halorarum</taxon>
    </lineage>
</organism>
<evidence type="ECO:0000259" key="1">
    <source>
        <dbReference type="Pfam" id="PF24035"/>
    </source>
</evidence>
<dbReference type="Proteomes" id="UP000509750">
    <property type="component" value="Chromosome"/>
</dbReference>
<feature type="domain" description="DUF7344" evidence="1">
    <location>
        <begin position="17"/>
        <end position="85"/>
    </location>
</feature>
<gene>
    <name evidence="2" type="ORF">HUG10_12650</name>
</gene>
<dbReference type="EMBL" id="CP058529">
    <property type="protein sequence ID" value="QLG28343.1"/>
    <property type="molecule type" value="Genomic_DNA"/>
</dbReference>
<dbReference type="GeneID" id="56029697"/>
<dbReference type="KEGG" id="halg:HUG10_12650"/>
<keyword evidence="3" id="KW-1185">Reference proteome</keyword>
<dbReference type="Gene3D" id="1.10.10.10">
    <property type="entry name" value="Winged helix-like DNA-binding domain superfamily/Winged helix DNA-binding domain"/>
    <property type="match status" value="1"/>
</dbReference>
<name>A0A7D5L2V1_9EURY</name>
<evidence type="ECO:0000313" key="3">
    <source>
        <dbReference type="Proteomes" id="UP000509750"/>
    </source>
</evidence>
<dbReference type="InterPro" id="IPR036388">
    <property type="entry name" value="WH-like_DNA-bd_sf"/>
</dbReference>
<protein>
    <recommendedName>
        <fullName evidence="1">DUF7344 domain-containing protein</fullName>
    </recommendedName>
</protein>
<dbReference type="InterPro" id="IPR055768">
    <property type="entry name" value="DUF7344"/>
</dbReference>
<dbReference type="AlphaFoldDB" id="A0A7D5L2V1"/>
<dbReference type="Pfam" id="PF24035">
    <property type="entry name" value="DUF7344"/>
    <property type="match status" value="1"/>
</dbReference>
<dbReference type="OrthoDB" id="247722at2157"/>
<dbReference type="RefSeq" id="WP_179169918.1">
    <property type="nucleotide sequence ID" value="NZ_CP058529.1"/>
</dbReference>
<sequence length="106" mass="11952">MDHQQQTNPDTTNELLTLLSDEYRRATIAYFRDSSESVSSLEDIADELCEEDQSEADRIAVQLHHSILPRLADSGVVNYDTKTNTAQYRGHSELEAMLDGIQHASQ</sequence>
<reference evidence="2 3" key="1">
    <citation type="submission" date="2020-07" db="EMBL/GenBank/DDBJ databases">
        <title>Gai3-2, isolated from salt lake.</title>
        <authorList>
            <person name="Cui H."/>
            <person name="Shi X."/>
        </authorList>
    </citation>
    <scope>NUCLEOTIDE SEQUENCE [LARGE SCALE GENOMIC DNA]</scope>
    <source>
        <strain evidence="2 3">Gai3-2</strain>
    </source>
</reference>